<sequence>MFFLNLVQDPFEHQLLYNLAPDFFHLLDGFFLILRRFTCLFLAVRFGFQLRLLLSFWFSLVDHFRIFDRVLAYCCCCGPCGFLQGLAVTGPGEHLPQDF</sequence>
<reference evidence="1" key="2">
    <citation type="journal article" date="2015" name="Data Brief">
        <title>Shoot transcriptome of the giant reed, Arundo donax.</title>
        <authorList>
            <person name="Barrero R.A."/>
            <person name="Guerrero F.D."/>
            <person name="Moolhuijzen P."/>
            <person name="Goolsby J.A."/>
            <person name="Tidwell J."/>
            <person name="Bellgard S.E."/>
            <person name="Bellgard M.I."/>
        </authorList>
    </citation>
    <scope>NUCLEOTIDE SEQUENCE</scope>
    <source>
        <tissue evidence="1">Shoot tissue taken approximately 20 cm above the soil surface</tissue>
    </source>
</reference>
<evidence type="ECO:0000313" key="1">
    <source>
        <dbReference type="EMBL" id="JAD87800.1"/>
    </source>
</evidence>
<proteinExistence type="predicted"/>
<organism evidence="1">
    <name type="scientific">Arundo donax</name>
    <name type="common">Giant reed</name>
    <name type="synonym">Donax arundinaceus</name>
    <dbReference type="NCBI Taxonomy" id="35708"/>
    <lineage>
        <taxon>Eukaryota</taxon>
        <taxon>Viridiplantae</taxon>
        <taxon>Streptophyta</taxon>
        <taxon>Embryophyta</taxon>
        <taxon>Tracheophyta</taxon>
        <taxon>Spermatophyta</taxon>
        <taxon>Magnoliopsida</taxon>
        <taxon>Liliopsida</taxon>
        <taxon>Poales</taxon>
        <taxon>Poaceae</taxon>
        <taxon>PACMAD clade</taxon>
        <taxon>Arundinoideae</taxon>
        <taxon>Arundineae</taxon>
        <taxon>Arundo</taxon>
    </lineage>
</organism>
<name>A0A0A9PXN0_ARUDO</name>
<protein>
    <submittedName>
        <fullName evidence="1">Uncharacterized protein</fullName>
    </submittedName>
</protein>
<accession>A0A0A9PXN0</accession>
<reference evidence="1" key="1">
    <citation type="submission" date="2014-09" db="EMBL/GenBank/DDBJ databases">
        <authorList>
            <person name="Magalhaes I.L.F."/>
            <person name="Oliveira U."/>
            <person name="Santos F.R."/>
            <person name="Vidigal T.H.D.A."/>
            <person name="Brescovit A.D."/>
            <person name="Santos A.J."/>
        </authorList>
    </citation>
    <scope>NUCLEOTIDE SEQUENCE</scope>
    <source>
        <tissue evidence="1">Shoot tissue taken approximately 20 cm above the soil surface</tissue>
    </source>
</reference>
<dbReference type="EMBL" id="GBRH01210095">
    <property type="protein sequence ID" value="JAD87800.1"/>
    <property type="molecule type" value="Transcribed_RNA"/>
</dbReference>
<dbReference type="AlphaFoldDB" id="A0A0A9PXN0"/>